<dbReference type="InterPro" id="IPR003423">
    <property type="entry name" value="OMP_efflux"/>
</dbReference>
<dbReference type="Proteomes" id="UP000294887">
    <property type="component" value="Unassembled WGS sequence"/>
</dbReference>
<comment type="caution">
    <text evidence="9">The sequence shown here is derived from an EMBL/GenBank/DDBJ whole genome shotgun (WGS) entry which is preliminary data.</text>
</comment>
<protein>
    <submittedName>
        <fullName evidence="9">Outer membrane protein</fullName>
    </submittedName>
</protein>
<dbReference type="PANTHER" id="PTHR30026:SF20">
    <property type="entry name" value="OUTER MEMBRANE PROTEIN TOLC"/>
    <property type="match status" value="1"/>
</dbReference>
<evidence type="ECO:0000256" key="6">
    <source>
        <dbReference type="ARBA" id="ARBA00023136"/>
    </source>
</evidence>
<proteinExistence type="inferred from homology"/>
<sequence>MNFQIAKKSLNIKLFQGALLKRPFLLSAIIMATVSAPVNAETLLQVYEDAKKNDAQLKVSEMGFLAALEAKPQVLSGLKPQLTVTAGANYTAQYTGKRSYGGEDAGGYANIGYDLNLTKVIINKQLDAQIDQVDASILQSKALLESDRQDLIIRVADAYFAYLNANDTLVFRKAEKNAIGKQLNQVKAFFDAGRSAITDVKEAQASYDLSVAQIEIANQQIDVARESLRAITTRAYKHLNGAADNVPLLVPKPTNIEAWSKAAVENSKDLIAAKHAVEVAQKTIEYERAAKKGTLNLVANQGVNSVAGEDIYDSDKFDATVGVQYSLNLLDGGNISSRVREARHKLHQAQQTVELQKRLATQQSRAAYLTIVSGLAQVKALKQALNSSQTAASATQAGFEAGTRTAVDVLLALRNTFSARRDYTSARYDFLLNTLKLKQASGTLTEADLAALSKILLKKT</sequence>
<dbReference type="SUPFAM" id="SSF56954">
    <property type="entry name" value="Outer membrane efflux proteins (OEP)"/>
    <property type="match status" value="1"/>
</dbReference>
<keyword evidence="5" id="KW-0812">Transmembrane</keyword>
<evidence type="ECO:0000256" key="5">
    <source>
        <dbReference type="ARBA" id="ARBA00022692"/>
    </source>
</evidence>
<dbReference type="GO" id="GO:0009279">
    <property type="term" value="C:cell outer membrane"/>
    <property type="evidence" value="ECO:0007669"/>
    <property type="project" value="UniProtKB-SubCell"/>
</dbReference>
<evidence type="ECO:0000256" key="4">
    <source>
        <dbReference type="ARBA" id="ARBA00022452"/>
    </source>
</evidence>
<dbReference type="AlphaFoldDB" id="A0A4R1F7R2"/>
<evidence type="ECO:0000256" key="2">
    <source>
        <dbReference type="ARBA" id="ARBA00007613"/>
    </source>
</evidence>
<dbReference type="PANTHER" id="PTHR30026">
    <property type="entry name" value="OUTER MEMBRANE PROTEIN TOLC"/>
    <property type="match status" value="1"/>
</dbReference>
<keyword evidence="6" id="KW-0472">Membrane</keyword>
<dbReference type="GO" id="GO:0015562">
    <property type="term" value="F:efflux transmembrane transporter activity"/>
    <property type="evidence" value="ECO:0007669"/>
    <property type="project" value="InterPro"/>
</dbReference>
<accession>A0A4R1F7R2</accession>
<organism evidence="9 10">
    <name type="scientific">Cocleimonas flava</name>
    <dbReference type="NCBI Taxonomy" id="634765"/>
    <lineage>
        <taxon>Bacteria</taxon>
        <taxon>Pseudomonadati</taxon>
        <taxon>Pseudomonadota</taxon>
        <taxon>Gammaproteobacteria</taxon>
        <taxon>Thiotrichales</taxon>
        <taxon>Thiotrichaceae</taxon>
        <taxon>Cocleimonas</taxon>
    </lineage>
</organism>
<evidence type="ECO:0000256" key="8">
    <source>
        <dbReference type="SAM" id="SignalP"/>
    </source>
</evidence>
<reference evidence="9 10" key="1">
    <citation type="submission" date="2019-03" db="EMBL/GenBank/DDBJ databases">
        <title>Genomic Encyclopedia of Type Strains, Phase IV (KMG-IV): sequencing the most valuable type-strain genomes for metagenomic binning, comparative biology and taxonomic classification.</title>
        <authorList>
            <person name="Goeker M."/>
        </authorList>
    </citation>
    <scope>NUCLEOTIDE SEQUENCE [LARGE SCALE GENOMIC DNA]</scope>
    <source>
        <strain evidence="9 10">DSM 24830</strain>
    </source>
</reference>
<dbReference type="EMBL" id="SMFQ01000002">
    <property type="protein sequence ID" value="TCJ88679.1"/>
    <property type="molecule type" value="Genomic_DNA"/>
</dbReference>
<evidence type="ECO:0000256" key="3">
    <source>
        <dbReference type="ARBA" id="ARBA00022448"/>
    </source>
</evidence>
<keyword evidence="4" id="KW-1134">Transmembrane beta strand</keyword>
<keyword evidence="8" id="KW-0732">Signal</keyword>
<evidence type="ECO:0000256" key="1">
    <source>
        <dbReference type="ARBA" id="ARBA00004442"/>
    </source>
</evidence>
<dbReference type="InterPro" id="IPR051906">
    <property type="entry name" value="TolC-like"/>
</dbReference>
<evidence type="ECO:0000256" key="7">
    <source>
        <dbReference type="ARBA" id="ARBA00023237"/>
    </source>
</evidence>
<dbReference type="Pfam" id="PF02321">
    <property type="entry name" value="OEP"/>
    <property type="match status" value="2"/>
</dbReference>
<comment type="similarity">
    <text evidence="2">Belongs to the outer membrane factor (OMF) (TC 1.B.17) family.</text>
</comment>
<keyword evidence="3" id="KW-0813">Transport</keyword>
<evidence type="ECO:0000313" key="10">
    <source>
        <dbReference type="Proteomes" id="UP000294887"/>
    </source>
</evidence>
<dbReference type="GO" id="GO:1990281">
    <property type="term" value="C:efflux pump complex"/>
    <property type="evidence" value="ECO:0007669"/>
    <property type="project" value="TreeGrafter"/>
</dbReference>
<dbReference type="InterPro" id="IPR010130">
    <property type="entry name" value="T1SS_OMP_TolC"/>
</dbReference>
<keyword evidence="10" id="KW-1185">Reference proteome</keyword>
<name>A0A4R1F7R2_9GAMM</name>
<gene>
    <name evidence="9" type="ORF">EV695_0537</name>
</gene>
<comment type="subcellular location">
    <subcellularLocation>
        <location evidence="1">Cell outer membrane</location>
    </subcellularLocation>
</comment>
<dbReference type="RefSeq" id="WP_243651436.1">
    <property type="nucleotide sequence ID" value="NZ_BAAAFU010000008.1"/>
</dbReference>
<evidence type="ECO:0000313" key="9">
    <source>
        <dbReference type="EMBL" id="TCJ88679.1"/>
    </source>
</evidence>
<feature type="chain" id="PRO_5021019200" evidence="8">
    <location>
        <begin position="41"/>
        <end position="460"/>
    </location>
</feature>
<keyword evidence="7" id="KW-0998">Cell outer membrane</keyword>
<dbReference type="Gene3D" id="1.20.1600.10">
    <property type="entry name" value="Outer membrane efflux proteins (OEP)"/>
    <property type="match status" value="1"/>
</dbReference>
<dbReference type="GO" id="GO:0015288">
    <property type="term" value="F:porin activity"/>
    <property type="evidence" value="ECO:0007669"/>
    <property type="project" value="TreeGrafter"/>
</dbReference>
<dbReference type="NCBIfam" id="TIGR01844">
    <property type="entry name" value="type_I_sec_TolC"/>
    <property type="match status" value="1"/>
</dbReference>
<feature type="signal peptide" evidence="8">
    <location>
        <begin position="1"/>
        <end position="40"/>
    </location>
</feature>